<protein>
    <submittedName>
        <fullName evidence="1">Ester cyclase</fullName>
    </submittedName>
</protein>
<evidence type="ECO:0000313" key="4">
    <source>
        <dbReference type="Proteomes" id="UP000195814"/>
    </source>
</evidence>
<dbReference type="SUPFAM" id="SSF54427">
    <property type="entry name" value="NTF2-like"/>
    <property type="match status" value="1"/>
</dbReference>
<dbReference type="InterPro" id="IPR032710">
    <property type="entry name" value="NTF2-like_dom_sf"/>
</dbReference>
<gene>
    <name evidence="1" type="ORF">A7K98_03665</name>
    <name evidence="2" type="ORF">A7K99_03665</name>
</gene>
<keyword evidence="3" id="KW-1185">Reference proteome</keyword>
<dbReference type="EMBL" id="CP015581">
    <property type="protein sequence ID" value="ARU97012.1"/>
    <property type="molecule type" value="Genomic_DNA"/>
</dbReference>
<dbReference type="AlphaFoldDB" id="A0A1Y0L4N7"/>
<dbReference type="KEGG" id="tci:A7K98_03665"/>
<accession>A0A1Y0L4N7</accession>
<dbReference type="RefSeq" id="WP_232461588.1">
    <property type="nucleotide sequence ID" value="NZ_CP015579.1"/>
</dbReference>
<dbReference type="GO" id="GO:0030638">
    <property type="term" value="P:polyketide metabolic process"/>
    <property type="evidence" value="ECO:0007669"/>
    <property type="project" value="InterPro"/>
</dbReference>
<evidence type="ECO:0000313" key="2">
    <source>
        <dbReference type="EMBL" id="ARU97012.1"/>
    </source>
</evidence>
<name>A0A1Y0L4N7_TATCI</name>
<reference evidence="3 4" key="1">
    <citation type="submission" date="2016-05" db="EMBL/GenBank/DDBJ databases">
        <title>Complete genome sequence of two 2,5-diketo-D-glunonic acid producing strain Tatumella citrea.</title>
        <authorList>
            <person name="Duan C."/>
            <person name="Yang J."/>
            <person name="Yang S."/>
        </authorList>
    </citation>
    <scope>NUCLEOTIDE SEQUENCE [LARGE SCALE GENOMIC DNA]</scope>
    <source>
        <strain evidence="2 3">ATCC 39140</strain>
        <strain evidence="1 4">DSM 13699</strain>
    </source>
</reference>
<dbReference type="PANTHER" id="PTHR38436:SF1">
    <property type="entry name" value="ESTER CYCLASE"/>
    <property type="match status" value="1"/>
</dbReference>
<dbReference type="EMBL" id="CP015579">
    <property type="protein sequence ID" value="ARU92973.1"/>
    <property type="molecule type" value="Genomic_DNA"/>
</dbReference>
<dbReference type="Gene3D" id="3.10.450.50">
    <property type="match status" value="1"/>
</dbReference>
<dbReference type="InterPro" id="IPR009959">
    <property type="entry name" value="Cyclase_SnoaL-like"/>
</dbReference>
<sequence length="139" mass="15593">MMSEQNKQIVRRFNQQVIAEGNRQAFDELVAEQFINHTAPPGMASDKQSLWNTFDRVLRPAISQLQVSLELLVAENDIVSARKIISGYHTGPLGGVMETGLPIVISVFDMVQIRDGRYIAHWGLNNLPEVIRQLQAASH</sequence>
<proteinExistence type="predicted"/>
<evidence type="ECO:0000313" key="1">
    <source>
        <dbReference type="EMBL" id="ARU92973.1"/>
    </source>
</evidence>
<evidence type="ECO:0000313" key="3">
    <source>
        <dbReference type="Proteomes" id="UP000195729"/>
    </source>
</evidence>
<organism evidence="1 4">
    <name type="scientific">Tatumella citrea</name>
    <name type="common">Pantoea citrea</name>
    <dbReference type="NCBI Taxonomy" id="53336"/>
    <lineage>
        <taxon>Bacteria</taxon>
        <taxon>Pseudomonadati</taxon>
        <taxon>Pseudomonadota</taxon>
        <taxon>Gammaproteobacteria</taxon>
        <taxon>Enterobacterales</taxon>
        <taxon>Erwiniaceae</taxon>
        <taxon>Tatumella</taxon>
    </lineage>
</organism>
<dbReference type="Proteomes" id="UP000195729">
    <property type="component" value="Chromosome"/>
</dbReference>
<dbReference type="Pfam" id="PF07366">
    <property type="entry name" value="SnoaL"/>
    <property type="match status" value="1"/>
</dbReference>
<dbReference type="PANTHER" id="PTHR38436">
    <property type="entry name" value="POLYKETIDE CYCLASE SNOAL-LIKE DOMAIN"/>
    <property type="match status" value="1"/>
</dbReference>
<dbReference type="Proteomes" id="UP000195814">
    <property type="component" value="Chromosome"/>
</dbReference>